<dbReference type="OrthoDB" id="348005at2759"/>
<dbReference type="eggNOG" id="ENOG502QZN6">
    <property type="taxonomic scope" value="Eukaryota"/>
</dbReference>
<dbReference type="PROSITE" id="PS51203">
    <property type="entry name" value="CS"/>
    <property type="match status" value="1"/>
</dbReference>
<feature type="domain" description="CS" evidence="2">
    <location>
        <begin position="2"/>
        <end position="89"/>
    </location>
</feature>
<reference evidence="5" key="3">
    <citation type="journal article" date="2012" name="PLoS Pathog.">
        <title>Comparative genomics of the apicomplexan parasites Toxoplasma gondii and Neospora caninum: Coccidia differing in host range and transmission strategy.</title>
        <authorList>
            <person name="Reid A.J."/>
            <person name="Vermont S.J."/>
            <person name="Cotton J.A."/>
            <person name="Harris D."/>
            <person name="Hill-Cawthorne G.A."/>
            <person name="Konen-Waisman S."/>
            <person name="Latham S.M."/>
            <person name="Mourier T."/>
            <person name="Norton R."/>
            <person name="Quail M.A."/>
            <person name="Sanders M."/>
            <person name="Shanmugam D."/>
            <person name="Sohal A."/>
            <person name="Wasmuth J.D."/>
            <person name="Brunk B."/>
            <person name="Grigg M.E."/>
            <person name="Howard J.C."/>
            <person name="Parkinson J."/>
            <person name="Roos D.S."/>
            <person name="Trees A.J."/>
            <person name="Berriman M."/>
            <person name="Pain A."/>
            <person name="Wastling J.M."/>
        </authorList>
    </citation>
    <scope>NUCLEOTIDE SEQUENCE [LARGE SCALE GENOMIC DNA]</scope>
    <source>
        <strain evidence="5">Liverpool</strain>
    </source>
</reference>
<name>F0V7M6_NEOCL</name>
<dbReference type="Proteomes" id="UP000007494">
    <property type="component" value="Chromosome Ia"/>
</dbReference>
<reference evidence="4" key="4">
    <citation type="journal article" date="2015" name="PLoS ONE">
        <title>Comprehensive Evaluation of Toxoplasma gondii VEG and Neospora caninum LIV Genomes with Tachyzoite Stage Transcriptome and Proteome Defines Novel Transcript Features.</title>
        <authorList>
            <person name="Ramaprasad A."/>
            <person name="Mourier T."/>
            <person name="Naeem R."/>
            <person name="Malas T.B."/>
            <person name="Moussa E."/>
            <person name="Panigrahi A."/>
            <person name="Vermont S.J."/>
            <person name="Otto T.D."/>
            <person name="Wastling J."/>
            <person name="Pain A."/>
        </authorList>
    </citation>
    <scope>NUCLEOTIDE SEQUENCE</scope>
    <source>
        <strain evidence="4">Liverpool</strain>
    </source>
</reference>
<reference evidence="3" key="1">
    <citation type="submission" date="2011-02" db="EMBL/GenBank/DDBJ databases">
        <authorList>
            <person name="Aslett M."/>
        </authorList>
    </citation>
    <scope>NUCLEOTIDE SEQUENCE</scope>
    <source>
        <strain evidence="3">Liverpool</strain>
    </source>
</reference>
<evidence type="ECO:0000313" key="3">
    <source>
        <dbReference type="EMBL" id="CBZ49717.1"/>
    </source>
</evidence>
<dbReference type="AlphaFoldDB" id="F0V7M6"/>
<keyword evidence="5" id="KW-1185">Reference proteome</keyword>
<dbReference type="RefSeq" id="XP_003879752.1">
    <property type="nucleotide sequence ID" value="XM_003879703.1"/>
</dbReference>
<dbReference type="Gene3D" id="2.60.40.790">
    <property type="match status" value="1"/>
</dbReference>
<feature type="compositionally biased region" description="Basic and acidic residues" evidence="1">
    <location>
        <begin position="223"/>
        <end position="261"/>
    </location>
</feature>
<proteinExistence type="predicted"/>
<dbReference type="InParanoid" id="F0V7M6"/>
<evidence type="ECO:0000259" key="2">
    <source>
        <dbReference type="PROSITE" id="PS51203"/>
    </source>
</evidence>
<dbReference type="InterPro" id="IPR007052">
    <property type="entry name" value="CS_dom"/>
</dbReference>
<dbReference type="InterPro" id="IPR052004">
    <property type="entry name" value="Dynein_assembly_factor_4"/>
</dbReference>
<dbReference type="GO" id="GO:0036159">
    <property type="term" value="P:inner dynein arm assembly"/>
    <property type="evidence" value="ECO:0007669"/>
    <property type="project" value="TreeGrafter"/>
</dbReference>
<dbReference type="VEuPathDB" id="ToxoDB:NCLIV_002050"/>
<evidence type="ECO:0000313" key="5">
    <source>
        <dbReference type="Proteomes" id="UP000007494"/>
    </source>
</evidence>
<dbReference type="EMBL" id="FR823380">
    <property type="protein sequence ID" value="CBZ49717.1"/>
    <property type="molecule type" value="Genomic_DNA"/>
</dbReference>
<evidence type="ECO:0000256" key="1">
    <source>
        <dbReference type="SAM" id="MobiDB-lite"/>
    </source>
</evidence>
<protein>
    <submittedName>
        <fullName evidence="3 4">Ekn1, related</fullName>
    </submittedName>
</protein>
<dbReference type="EMBL" id="LN714474">
    <property type="protein sequence ID" value="CEL64301.1"/>
    <property type="molecule type" value="Genomic_DNA"/>
</dbReference>
<evidence type="ECO:0000313" key="4">
    <source>
        <dbReference type="EMBL" id="CEL64301.1"/>
    </source>
</evidence>
<feature type="compositionally biased region" description="Polar residues" evidence="1">
    <location>
        <begin position="262"/>
        <end position="273"/>
    </location>
</feature>
<dbReference type="GO" id="GO:0036158">
    <property type="term" value="P:outer dynein arm assembly"/>
    <property type="evidence" value="ECO:0007669"/>
    <property type="project" value="TreeGrafter"/>
</dbReference>
<dbReference type="InterPro" id="IPR008978">
    <property type="entry name" value="HSP20-like_chaperone"/>
</dbReference>
<dbReference type="GO" id="GO:0003341">
    <property type="term" value="P:cilium movement"/>
    <property type="evidence" value="ECO:0007669"/>
    <property type="project" value="TreeGrafter"/>
</dbReference>
<organism evidence="3 5">
    <name type="scientific">Neospora caninum (strain Liverpool)</name>
    <dbReference type="NCBI Taxonomy" id="572307"/>
    <lineage>
        <taxon>Eukaryota</taxon>
        <taxon>Sar</taxon>
        <taxon>Alveolata</taxon>
        <taxon>Apicomplexa</taxon>
        <taxon>Conoidasida</taxon>
        <taxon>Coccidia</taxon>
        <taxon>Eucoccidiorida</taxon>
        <taxon>Eimeriorina</taxon>
        <taxon>Sarcocystidae</taxon>
        <taxon>Neospora</taxon>
    </lineage>
</organism>
<sequence>MPVPVKFEWSETSDTVAFALCVPALSSHQKPEIRTIISPLYIRISVPPYFFEVDLFDEIEDDTVESSLSGAQLVLQLRKKTSRFWKAFCANDNPEVSKESLHERRAASIKAYERKLQERRQKLKERRHDKRETAREEQWRCDSGARQWLETEAERGKTRALQELYSVTDNPKEAPRLCTEPSTCTHPPSTAISFLNARSVKEAGIPARTLEVEDVAHHIHEPRRGVEAVQDRERYSSGFKEDEFSDAEGRTETALDDRDIPSTHSGGDCTTSDEPCLDDSVREKKRITLSFTARRRHRLPARGDKLPPVPKDLKHCSTMNAQMDSRSLREGNSEWLKRKGDKLLKNGDLQKKRGTLSVSSSNLLWSALYLCNISLKIHIMFAVLRGTALSELPAESMLEEALKDMSGLQWDQVKSLQTDLNHFKQ</sequence>
<dbReference type="PANTHER" id="PTHR46492:SF1">
    <property type="entry name" value="DYNEIN AXONEMAL ASSEMBLY FACTOR 4"/>
    <property type="match status" value="1"/>
</dbReference>
<dbReference type="SUPFAM" id="SSF49764">
    <property type="entry name" value="HSP20-like chaperones"/>
    <property type="match status" value="1"/>
</dbReference>
<dbReference type="GeneID" id="13440608"/>
<dbReference type="OMA" id="RISAPPY"/>
<accession>F0V7M6</accession>
<gene>
    <name evidence="4" type="ORF">BN1204_002050</name>
    <name evidence="3" type="ORF">NCLIV_002050</name>
</gene>
<reference evidence="3" key="2">
    <citation type="submission" date="2011-03" db="EMBL/GenBank/DDBJ databases">
        <title>Comparative genomics and transcriptomics of Neospora caninum and Toxoplasma gondii.</title>
        <authorList>
            <person name="Reid A.J."/>
            <person name="Sohal A."/>
            <person name="Harris D."/>
            <person name="Quail M."/>
            <person name="Sanders M."/>
            <person name="Berriman M."/>
            <person name="Wastling J.M."/>
            <person name="Pain A."/>
        </authorList>
    </citation>
    <scope>NUCLEOTIDE SEQUENCE</scope>
    <source>
        <strain evidence="3">Liverpool</strain>
    </source>
</reference>
<feature type="region of interest" description="Disordered" evidence="1">
    <location>
        <begin position="223"/>
        <end position="277"/>
    </location>
</feature>
<dbReference type="PANTHER" id="PTHR46492">
    <property type="entry name" value="DYNEIN ASSEMBLY FACTOR 4, AXONEMAL"/>
    <property type="match status" value="1"/>
</dbReference>